<proteinExistence type="inferred from homology"/>
<reference evidence="9" key="1">
    <citation type="submission" date="2016-01" db="EMBL/GenBank/DDBJ databases">
        <title>Complete genome of Planococcus kocurri type strain.</title>
        <authorList>
            <person name="See-Too W.S."/>
        </authorList>
    </citation>
    <scope>NUCLEOTIDE SEQUENCE [LARGE SCALE GENOMIC DNA]</scope>
    <source>
        <strain evidence="9">ATCC 43650</strain>
    </source>
</reference>
<evidence type="ECO:0000256" key="2">
    <source>
        <dbReference type="ARBA" id="ARBA00006683"/>
    </source>
</evidence>
<dbReference type="Proteomes" id="UP000065533">
    <property type="component" value="Chromosome"/>
</dbReference>
<sequence length="222" mass="24587">MKSRKIIAHLLASYKKQIYFSLSFTFFLMLTASLIFVFIIDSEYQASSQLLVEKSQSVLSNQLKENKQIDSRMIEAYAAFIESSEVLDQVSKDLPLKTSVSALREQILVSYASNSPVLTVTVSSASSQESVSIANAVAAVFQTKVSDSFQTNPVTIISQAVPENGSKEPSQKELLMKIAIAGTFGFISSILLIASTHSVKKTTNARDRNMWKKNRQLQTVFK</sequence>
<protein>
    <recommendedName>
        <fullName evidence="8">Polysaccharide chain length determinant N-terminal domain-containing protein</fullName>
    </recommendedName>
</protein>
<accession>A0ABM5WUU1</accession>
<dbReference type="InterPro" id="IPR003856">
    <property type="entry name" value="LPS_length_determ_N"/>
</dbReference>
<evidence type="ECO:0000259" key="8">
    <source>
        <dbReference type="Pfam" id="PF02706"/>
    </source>
</evidence>
<comment type="subcellular location">
    <subcellularLocation>
        <location evidence="1">Cell membrane</location>
        <topology evidence="1">Multi-pass membrane protein</topology>
    </subcellularLocation>
</comment>
<feature type="domain" description="Polysaccharide chain length determinant N-terminal" evidence="8">
    <location>
        <begin position="25"/>
        <end position="94"/>
    </location>
</feature>
<dbReference type="InterPro" id="IPR050445">
    <property type="entry name" value="Bact_polysacc_biosynth/exp"/>
</dbReference>
<keyword evidence="6 7" id="KW-0472">Membrane</keyword>
<evidence type="ECO:0000313" key="9">
    <source>
        <dbReference type="EMBL" id="ALS78014.1"/>
    </source>
</evidence>
<organism evidence="9 10">
    <name type="scientific">Planococcus kocurii</name>
    <dbReference type="NCBI Taxonomy" id="1374"/>
    <lineage>
        <taxon>Bacteria</taxon>
        <taxon>Bacillati</taxon>
        <taxon>Bacillota</taxon>
        <taxon>Bacilli</taxon>
        <taxon>Bacillales</taxon>
        <taxon>Caryophanaceae</taxon>
        <taxon>Planococcus</taxon>
    </lineage>
</organism>
<keyword evidence="4 7" id="KW-0812">Transmembrane</keyword>
<comment type="similarity">
    <text evidence="2">Belongs to the CpsC/CapA family.</text>
</comment>
<keyword evidence="5 7" id="KW-1133">Transmembrane helix</keyword>
<keyword evidence="3" id="KW-1003">Cell membrane</keyword>
<evidence type="ECO:0000256" key="7">
    <source>
        <dbReference type="SAM" id="Phobius"/>
    </source>
</evidence>
<dbReference type="EMBL" id="CP013661">
    <property type="protein sequence ID" value="ALS78014.1"/>
    <property type="molecule type" value="Genomic_DNA"/>
</dbReference>
<evidence type="ECO:0000313" key="10">
    <source>
        <dbReference type="Proteomes" id="UP000065533"/>
    </source>
</evidence>
<name>A0ABM5WUU1_9BACL</name>
<evidence type="ECO:0000256" key="1">
    <source>
        <dbReference type="ARBA" id="ARBA00004651"/>
    </source>
</evidence>
<dbReference type="Pfam" id="PF02706">
    <property type="entry name" value="Wzz"/>
    <property type="match status" value="1"/>
</dbReference>
<dbReference type="PANTHER" id="PTHR32309:SF13">
    <property type="entry name" value="FERRIC ENTEROBACTIN TRANSPORT PROTEIN FEPE"/>
    <property type="match status" value="1"/>
</dbReference>
<evidence type="ECO:0000256" key="6">
    <source>
        <dbReference type="ARBA" id="ARBA00023136"/>
    </source>
</evidence>
<evidence type="ECO:0000256" key="3">
    <source>
        <dbReference type="ARBA" id="ARBA00022475"/>
    </source>
</evidence>
<gene>
    <name evidence="9" type="ORF">AUO94_04835</name>
</gene>
<feature type="transmembrane region" description="Helical" evidence="7">
    <location>
        <begin position="174"/>
        <end position="194"/>
    </location>
</feature>
<dbReference type="PANTHER" id="PTHR32309">
    <property type="entry name" value="TYROSINE-PROTEIN KINASE"/>
    <property type="match status" value="1"/>
</dbReference>
<evidence type="ECO:0000256" key="5">
    <source>
        <dbReference type="ARBA" id="ARBA00022989"/>
    </source>
</evidence>
<feature type="transmembrane region" description="Helical" evidence="7">
    <location>
        <begin position="20"/>
        <end position="40"/>
    </location>
</feature>
<keyword evidence="10" id="KW-1185">Reference proteome</keyword>
<evidence type="ECO:0000256" key="4">
    <source>
        <dbReference type="ARBA" id="ARBA00022692"/>
    </source>
</evidence>
<dbReference type="RefSeq" id="WP_058384685.1">
    <property type="nucleotide sequence ID" value="NZ_CP013661.2"/>
</dbReference>